<proteinExistence type="inferred from homology"/>
<keyword evidence="5" id="KW-0325">Glycoprotein</keyword>
<feature type="signal peptide" evidence="6">
    <location>
        <begin position="1"/>
        <end position="18"/>
    </location>
</feature>
<dbReference type="InterPro" id="IPR029058">
    <property type="entry name" value="AB_hydrolase_fold"/>
</dbReference>
<evidence type="ECO:0000256" key="3">
    <source>
        <dbReference type="ARBA" id="ARBA00022729"/>
    </source>
</evidence>
<dbReference type="Gene3D" id="3.40.50.1820">
    <property type="entry name" value="alpha/beta hydrolase"/>
    <property type="match status" value="1"/>
</dbReference>
<organism evidence="8">
    <name type="scientific">Caenorhabditis brenneri</name>
    <name type="common">Nematode worm</name>
    <dbReference type="NCBI Taxonomy" id="135651"/>
    <lineage>
        <taxon>Eukaryota</taxon>
        <taxon>Metazoa</taxon>
        <taxon>Ecdysozoa</taxon>
        <taxon>Nematoda</taxon>
        <taxon>Chromadorea</taxon>
        <taxon>Rhabditida</taxon>
        <taxon>Rhabditina</taxon>
        <taxon>Rhabditomorpha</taxon>
        <taxon>Rhabditoidea</taxon>
        <taxon>Rhabditidae</taxon>
        <taxon>Peloderinae</taxon>
        <taxon>Caenorhabditis</taxon>
    </lineage>
</organism>
<dbReference type="Proteomes" id="UP000008068">
    <property type="component" value="Unassembled WGS sequence"/>
</dbReference>
<dbReference type="PANTHER" id="PTHR11010">
    <property type="entry name" value="PROTEASE S28 PRO-X CARBOXYPEPTIDASE-RELATED"/>
    <property type="match status" value="1"/>
</dbReference>
<evidence type="ECO:0000256" key="4">
    <source>
        <dbReference type="ARBA" id="ARBA00022801"/>
    </source>
</evidence>
<dbReference type="InterPro" id="IPR008758">
    <property type="entry name" value="Peptidase_S28"/>
</dbReference>
<protein>
    <submittedName>
        <fullName evidence="7">Uncharacterized protein</fullName>
    </submittedName>
</protein>
<name>G0PP01_CAEBE</name>
<dbReference type="AlphaFoldDB" id="G0PP01"/>
<keyword evidence="4" id="KW-0378">Hydrolase</keyword>
<sequence>MSRVLYLLALAAFGVVLCHVSPPMINGRPREGLIAGDPDPEGPRSEDKYMVYSEIVQYVDHFSNGTNTGTWRQRYQYNSKFYNKTVGYVFLMLGGEGSINGTNGDKWVRHEAETMMTWAAEFGAAAFQVEHRFYGSKDYSPIGDQTPFQVAKHNLGSPFGGFFILDSFFGLVLEKTNIPKRTPRKQFSSSINWSHQNPSQTTIQVRDLPVSILKISIFSLCDDFDENNLSKSLQFFFQNVYGYFQGINQYTGDNRNNATRSGLGVPAAC</sequence>
<dbReference type="GO" id="GO:0008239">
    <property type="term" value="F:dipeptidyl-peptidase activity"/>
    <property type="evidence" value="ECO:0007669"/>
    <property type="project" value="TreeGrafter"/>
</dbReference>
<evidence type="ECO:0000256" key="1">
    <source>
        <dbReference type="ARBA" id="ARBA00011079"/>
    </source>
</evidence>
<dbReference type="HOGENOM" id="CLU_1036524_0_0_1"/>
<accession>G0PP01</accession>
<evidence type="ECO:0000256" key="5">
    <source>
        <dbReference type="ARBA" id="ARBA00023180"/>
    </source>
</evidence>
<dbReference type="Pfam" id="PF05577">
    <property type="entry name" value="Peptidase_S28"/>
    <property type="match status" value="2"/>
</dbReference>
<feature type="chain" id="PRO_5003407252" evidence="6">
    <location>
        <begin position="19"/>
        <end position="269"/>
    </location>
</feature>
<dbReference type="PANTHER" id="PTHR11010:SF34">
    <property type="entry name" value="SERINE PROTEASE F56F10.1-RELATED"/>
    <property type="match status" value="1"/>
</dbReference>
<keyword evidence="2" id="KW-0645">Protease</keyword>
<evidence type="ECO:0000313" key="7">
    <source>
        <dbReference type="EMBL" id="EGT48513.1"/>
    </source>
</evidence>
<keyword evidence="3 6" id="KW-0732">Signal</keyword>
<dbReference type="eggNOG" id="KOG2182">
    <property type="taxonomic scope" value="Eukaryota"/>
</dbReference>
<dbReference type="GO" id="GO:0070008">
    <property type="term" value="F:serine-type exopeptidase activity"/>
    <property type="evidence" value="ECO:0007669"/>
    <property type="project" value="InterPro"/>
</dbReference>
<evidence type="ECO:0000313" key="8">
    <source>
        <dbReference type="Proteomes" id="UP000008068"/>
    </source>
</evidence>
<reference evidence="8" key="1">
    <citation type="submission" date="2011-07" db="EMBL/GenBank/DDBJ databases">
        <authorList>
            <consortium name="Caenorhabditis brenneri Sequencing and Analysis Consortium"/>
            <person name="Wilson R.K."/>
        </authorList>
    </citation>
    <scope>NUCLEOTIDE SEQUENCE [LARGE SCALE GENOMIC DNA]</scope>
    <source>
        <strain evidence="8">PB2801</strain>
    </source>
</reference>
<dbReference type="InParanoid" id="G0PP01"/>
<evidence type="ECO:0000256" key="6">
    <source>
        <dbReference type="SAM" id="SignalP"/>
    </source>
</evidence>
<feature type="non-terminal residue" evidence="7">
    <location>
        <position position="269"/>
    </location>
</feature>
<gene>
    <name evidence="7" type="ORF">CAEBREN_24676</name>
</gene>
<dbReference type="EMBL" id="GL382697">
    <property type="protein sequence ID" value="EGT48513.1"/>
    <property type="molecule type" value="Genomic_DNA"/>
</dbReference>
<dbReference type="OrthoDB" id="1735038at2759"/>
<keyword evidence="8" id="KW-1185">Reference proteome</keyword>
<comment type="similarity">
    <text evidence="1">Belongs to the peptidase S28 family.</text>
</comment>
<dbReference type="GO" id="GO:0006508">
    <property type="term" value="P:proteolysis"/>
    <property type="evidence" value="ECO:0007669"/>
    <property type="project" value="UniProtKB-KW"/>
</dbReference>
<evidence type="ECO:0000256" key="2">
    <source>
        <dbReference type="ARBA" id="ARBA00022670"/>
    </source>
</evidence>